<dbReference type="Pfam" id="PF01189">
    <property type="entry name" value="Methyltr_RsmB-F"/>
    <property type="match status" value="1"/>
</dbReference>
<accession>A0A835L0N4</accession>
<keyword evidence="4" id="KW-0963">Cytoplasm</keyword>
<evidence type="ECO:0000256" key="8">
    <source>
        <dbReference type="ARBA" id="ARBA00022691"/>
    </source>
</evidence>
<keyword evidence="5" id="KW-0698">rRNA processing</keyword>
<dbReference type="SUPFAM" id="SSF53335">
    <property type="entry name" value="S-adenosyl-L-methionine-dependent methyltransferases"/>
    <property type="match status" value="1"/>
</dbReference>
<reference evidence="16" key="1">
    <citation type="submission" date="2020-07" db="EMBL/GenBank/DDBJ databases">
        <title>Genome sequence and genetic diversity analysis of an under-domesticated orphan crop, white fonio (Digitaria exilis).</title>
        <authorList>
            <person name="Bennetzen J.L."/>
            <person name="Chen S."/>
            <person name="Ma X."/>
            <person name="Wang X."/>
            <person name="Yssel A.E.J."/>
            <person name="Chaluvadi S.R."/>
            <person name="Johnson M."/>
            <person name="Gangashetty P."/>
            <person name="Hamidou F."/>
            <person name="Sanogo M.D."/>
            <person name="Zwaenepoel A."/>
            <person name="Wallace J."/>
            <person name="Van De Peer Y."/>
            <person name="Van Deynze A."/>
        </authorList>
    </citation>
    <scope>NUCLEOTIDE SEQUENCE</scope>
    <source>
        <tissue evidence="16">Leaves</tissue>
    </source>
</reference>
<feature type="binding site" evidence="13">
    <location>
        <position position="436"/>
    </location>
    <ligand>
        <name>S-adenosyl-L-methionine</name>
        <dbReference type="ChEBI" id="CHEBI:59789"/>
    </ligand>
</feature>
<dbReference type="AlphaFoldDB" id="A0A835L0N4"/>
<feature type="active site" description="Nucleophile" evidence="13">
    <location>
        <position position="507"/>
    </location>
</feature>
<dbReference type="InterPro" id="IPR001678">
    <property type="entry name" value="MeTrfase_RsmB-F_NOP2_dom"/>
</dbReference>
<dbReference type="PANTHER" id="PTHR22807">
    <property type="entry name" value="NOP2 YEAST -RELATED NOL1/NOP2/FMU SUN DOMAIN-CONTAINING"/>
    <property type="match status" value="1"/>
</dbReference>
<dbReference type="EMBL" id="JACEFO010000112">
    <property type="protein sequence ID" value="KAF8781063.1"/>
    <property type="molecule type" value="Genomic_DNA"/>
</dbReference>
<dbReference type="SUPFAM" id="SSF48013">
    <property type="entry name" value="NusB-like"/>
    <property type="match status" value="1"/>
</dbReference>
<dbReference type="Proteomes" id="UP000636709">
    <property type="component" value="Unassembled WGS sequence"/>
</dbReference>
<feature type="domain" description="SAM-dependent MTase RsmB/NOP-type" evidence="15">
    <location>
        <begin position="293"/>
        <end position="568"/>
    </location>
</feature>
<evidence type="ECO:0000313" key="16">
    <source>
        <dbReference type="EMBL" id="KAF8781063.1"/>
    </source>
</evidence>
<dbReference type="GO" id="GO:0006355">
    <property type="term" value="P:regulation of DNA-templated transcription"/>
    <property type="evidence" value="ECO:0007669"/>
    <property type="project" value="InterPro"/>
</dbReference>
<dbReference type="InterPro" id="IPR049560">
    <property type="entry name" value="MeTrfase_RsmB-F_NOP2_cat"/>
</dbReference>
<dbReference type="InterPro" id="IPR029063">
    <property type="entry name" value="SAM-dependent_MTases_sf"/>
</dbReference>
<dbReference type="InterPro" id="IPR023268">
    <property type="entry name" value="RCMT_RsmB-rel_pln"/>
</dbReference>
<keyword evidence="6 13" id="KW-0489">Methyltransferase</keyword>
<comment type="similarity">
    <text evidence="13">Belongs to the class I-like SAM-binding methyltransferase superfamily. RsmB/NOP family.</text>
</comment>
<evidence type="ECO:0000256" key="5">
    <source>
        <dbReference type="ARBA" id="ARBA00022552"/>
    </source>
</evidence>
<evidence type="ECO:0000256" key="9">
    <source>
        <dbReference type="ARBA" id="ARBA00022884"/>
    </source>
</evidence>
<gene>
    <name evidence="16" type="ORF">HU200_001035</name>
</gene>
<dbReference type="NCBIfam" id="NF011494">
    <property type="entry name" value="PRK14902.1"/>
    <property type="match status" value="1"/>
</dbReference>
<dbReference type="GO" id="GO:0008649">
    <property type="term" value="F:rRNA methyltransferase activity"/>
    <property type="evidence" value="ECO:0007669"/>
    <property type="project" value="InterPro"/>
</dbReference>
<dbReference type="InterPro" id="IPR054728">
    <property type="entry name" value="RsmB-like_ferredoxin"/>
</dbReference>
<feature type="compositionally biased region" description="Polar residues" evidence="14">
    <location>
        <begin position="65"/>
        <end position="74"/>
    </location>
</feature>
<keyword evidence="7 13" id="KW-0808">Transferase</keyword>
<feature type="compositionally biased region" description="Basic residues" evidence="14">
    <location>
        <begin position="32"/>
        <end position="43"/>
    </location>
</feature>
<comment type="function">
    <text evidence="1">Specifically methylates the cytosine at position 967 (m5C967) of 16S rRNA.</text>
</comment>
<dbReference type="InterPro" id="IPR004573">
    <property type="entry name" value="rRNA_ssu_MeTfrase_B"/>
</dbReference>
<dbReference type="Pfam" id="PF01029">
    <property type="entry name" value="NusB"/>
    <property type="match status" value="1"/>
</dbReference>
<evidence type="ECO:0000256" key="6">
    <source>
        <dbReference type="ARBA" id="ARBA00022603"/>
    </source>
</evidence>
<dbReference type="PRINTS" id="PR02008">
    <property type="entry name" value="RCMTFAMILY"/>
</dbReference>
<organism evidence="16 17">
    <name type="scientific">Digitaria exilis</name>
    <dbReference type="NCBI Taxonomy" id="1010633"/>
    <lineage>
        <taxon>Eukaryota</taxon>
        <taxon>Viridiplantae</taxon>
        <taxon>Streptophyta</taxon>
        <taxon>Embryophyta</taxon>
        <taxon>Tracheophyta</taxon>
        <taxon>Spermatophyta</taxon>
        <taxon>Magnoliopsida</taxon>
        <taxon>Liliopsida</taxon>
        <taxon>Poales</taxon>
        <taxon>Poaceae</taxon>
        <taxon>PACMAD clade</taxon>
        <taxon>Panicoideae</taxon>
        <taxon>Panicodae</taxon>
        <taxon>Paniceae</taxon>
        <taxon>Anthephorinae</taxon>
        <taxon>Digitaria</taxon>
    </lineage>
</organism>
<feature type="binding site" evidence="13">
    <location>
        <begin position="384"/>
        <end position="390"/>
    </location>
    <ligand>
        <name>S-adenosyl-L-methionine</name>
        <dbReference type="ChEBI" id="CHEBI:59789"/>
    </ligand>
</feature>
<evidence type="ECO:0000256" key="7">
    <source>
        <dbReference type="ARBA" id="ARBA00022679"/>
    </source>
</evidence>
<evidence type="ECO:0000313" key="17">
    <source>
        <dbReference type="Proteomes" id="UP000636709"/>
    </source>
</evidence>
<dbReference type="Gene3D" id="3.30.70.1170">
    <property type="entry name" value="Sun protein, domain 3"/>
    <property type="match status" value="1"/>
</dbReference>
<dbReference type="Gene3D" id="1.10.940.10">
    <property type="entry name" value="NusB-like"/>
    <property type="match status" value="1"/>
</dbReference>
<dbReference type="InterPro" id="IPR006027">
    <property type="entry name" value="NusB_RsmB_TIM44"/>
</dbReference>
<evidence type="ECO:0000256" key="4">
    <source>
        <dbReference type="ARBA" id="ARBA00022490"/>
    </source>
</evidence>
<dbReference type="PRINTS" id="PR02009">
    <property type="entry name" value="RCMTFMUVIRPL"/>
</dbReference>
<evidence type="ECO:0000259" key="15">
    <source>
        <dbReference type="PROSITE" id="PS51686"/>
    </source>
</evidence>
<feature type="binding site" evidence="13">
    <location>
        <position position="454"/>
    </location>
    <ligand>
        <name>S-adenosyl-L-methionine</name>
        <dbReference type="ChEBI" id="CHEBI:59789"/>
    </ligand>
</feature>
<name>A0A835L0N4_9POAL</name>
<dbReference type="PANTHER" id="PTHR22807:SF61">
    <property type="entry name" value="NOL1_NOP2_SUN FAMILY PROTEIN _ ANTITERMINATION NUSB DOMAIN-CONTAINING PROTEIN"/>
    <property type="match status" value="1"/>
</dbReference>
<evidence type="ECO:0000256" key="12">
    <source>
        <dbReference type="ARBA" id="ARBA00047283"/>
    </source>
</evidence>
<dbReference type="FunFam" id="3.30.70.1170:FF:000003">
    <property type="entry name" value="16S rRNA (Cytosine(967)-C(5))-methyltransferase RsmB"/>
    <property type="match status" value="1"/>
</dbReference>
<evidence type="ECO:0000256" key="13">
    <source>
        <dbReference type="PROSITE-ProRule" id="PRU01023"/>
    </source>
</evidence>
<evidence type="ECO:0000256" key="11">
    <source>
        <dbReference type="ARBA" id="ARBA00031088"/>
    </source>
</evidence>
<feature type="region of interest" description="Disordered" evidence="14">
    <location>
        <begin position="27"/>
        <end position="97"/>
    </location>
</feature>
<keyword evidence="9 13" id="KW-0694">RNA-binding</keyword>
<evidence type="ECO:0000256" key="2">
    <source>
        <dbReference type="ARBA" id="ARBA00004496"/>
    </source>
</evidence>
<protein>
    <recommendedName>
        <fullName evidence="3">16S rRNA (cytosine(967)-C(5))-methyltransferase</fullName>
        <ecNumber evidence="3">2.1.1.176</ecNumber>
    </recommendedName>
    <alternativeName>
        <fullName evidence="10">16S rRNA m5C967 methyltransferase</fullName>
    </alternativeName>
    <alternativeName>
        <fullName evidence="11">rRNA (cytosine-C(5)-)-methyltransferase RsmB</fullName>
    </alternativeName>
</protein>
<keyword evidence="8 13" id="KW-0949">S-adenosyl-L-methionine</keyword>
<sequence length="577" mass="64118">MEGVAPAVSLFRSRASARFPIFVAADSGAARRSSRKGRSRVSRRTLETSPPGAAGSSAGRKHGSTETAPRQSGITRVPKLGPAVSTKRAGRSKDPHISLEVSHHRAVAAVRLLRIEKGKAFADLLNEKTNDSGDNEMGYVERTLGFRTRYLEDRDIRLVTVIVAGTVRWKRYLDYLIMSLCTEEKMFREMEPLLLQILRIAFFEILKLDVPAYAVVDENVSLAKAALRPGAGNMVNAMLRKLILLKETNSLPLPKIEGDDRAQARALSIIYSHPVWMVRRWIRFHGKDDTLRLMNWNNSDPHFSLRVNTSKGYTRADLVKRLESLQVHYEESIMDEFVRIREGMQAVLQAGLLKDGMCAVQDESAGLVVSVVDPQPGETIIDCCAAPGGKTLFMASRLSGQGKIWALDVNKGRLRILMDAAKLHSLNDMIHDIHADLRLYAKETTAKYDKVLLDAPCSGLGVLSKRADLRWNRQFEDLEELMCLQDELLDSASTLVKPGGILIYSTCSIDPEENEKRITAFVKRHPEFAIQSVCGYVPAEFITDEGFYSSNPTKHSMDGAFAARLVCSILGAPQGHN</sequence>
<comment type="caution">
    <text evidence="16">The sequence shown here is derived from an EMBL/GenBank/DDBJ whole genome shotgun (WGS) entry which is preliminary data.</text>
</comment>
<proteinExistence type="inferred from homology"/>
<evidence type="ECO:0000256" key="3">
    <source>
        <dbReference type="ARBA" id="ARBA00012140"/>
    </source>
</evidence>
<dbReference type="FunFam" id="1.10.940.10:FF:000005">
    <property type="entry name" value="Ribosomal RNA small subunit methyltransferase B"/>
    <property type="match status" value="1"/>
</dbReference>
<comment type="catalytic activity">
    <reaction evidence="12">
        <text>cytidine(967) in 16S rRNA + S-adenosyl-L-methionine = 5-methylcytidine(967) in 16S rRNA + S-adenosyl-L-homocysteine + H(+)</text>
        <dbReference type="Rhea" id="RHEA:42748"/>
        <dbReference type="Rhea" id="RHEA-COMP:10219"/>
        <dbReference type="Rhea" id="RHEA-COMP:10220"/>
        <dbReference type="ChEBI" id="CHEBI:15378"/>
        <dbReference type="ChEBI" id="CHEBI:57856"/>
        <dbReference type="ChEBI" id="CHEBI:59789"/>
        <dbReference type="ChEBI" id="CHEBI:74483"/>
        <dbReference type="ChEBI" id="CHEBI:82748"/>
        <dbReference type="EC" id="2.1.1.176"/>
    </reaction>
</comment>
<keyword evidence="17" id="KW-1185">Reference proteome</keyword>
<dbReference type="GO" id="GO:0003723">
    <property type="term" value="F:RNA binding"/>
    <property type="evidence" value="ECO:0007669"/>
    <property type="project" value="UniProtKB-UniRule"/>
</dbReference>
<evidence type="ECO:0000256" key="14">
    <source>
        <dbReference type="SAM" id="MobiDB-lite"/>
    </source>
</evidence>
<dbReference type="CDD" id="cd02440">
    <property type="entry name" value="AdoMet_MTases"/>
    <property type="match status" value="1"/>
</dbReference>
<dbReference type="OrthoDB" id="427002at2759"/>
<dbReference type="Gene3D" id="3.40.50.150">
    <property type="entry name" value="Vaccinia Virus protein VP39"/>
    <property type="match status" value="1"/>
</dbReference>
<dbReference type="InterPro" id="IPR035926">
    <property type="entry name" value="NusB-like_sf"/>
</dbReference>
<dbReference type="NCBIfam" id="TIGR00563">
    <property type="entry name" value="rsmB"/>
    <property type="match status" value="1"/>
</dbReference>
<dbReference type="Pfam" id="PF22458">
    <property type="entry name" value="RsmF-B_ferredox"/>
    <property type="match status" value="1"/>
</dbReference>
<evidence type="ECO:0000256" key="1">
    <source>
        <dbReference type="ARBA" id="ARBA00002724"/>
    </source>
</evidence>
<dbReference type="PROSITE" id="PS51686">
    <property type="entry name" value="SAM_MT_RSMB_NOP"/>
    <property type="match status" value="1"/>
</dbReference>
<evidence type="ECO:0000256" key="10">
    <source>
        <dbReference type="ARBA" id="ARBA00030399"/>
    </source>
</evidence>
<feature type="binding site" evidence="13">
    <location>
        <position position="408"/>
    </location>
    <ligand>
        <name>S-adenosyl-L-methionine</name>
        <dbReference type="ChEBI" id="CHEBI:59789"/>
    </ligand>
</feature>
<dbReference type="FunFam" id="3.40.50.150:FF:000022">
    <property type="entry name" value="Ribosomal RNA small subunit methyltransferase B"/>
    <property type="match status" value="1"/>
</dbReference>
<comment type="subcellular location">
    <subcellularLocation>
        <location evidence="2">Cytoplasm</location>
    </subcellularLocation>
</comment>
<dbReference type="GO" id="GO:0005737">
    <property type="term" value="C:cytoplasm"/>
    <property type="evidence" value="ECO:0007669"/>
    <property type="project" value="UniProtKB-SubCell"/>
</dbReference>
<dbReference type="InterPro" id="IPR023267">
    <property type="entry name" value="RCMT"/>
</dbReference>
<dbReference type="EC" id="2.1.1.176" evidence="3"/>